<dbReference type="GO" id="GO:0046872">
    <property type="term" value="F:metal ion binding"/>
    <property type="evidence" value="ECO:0007669"/>
    <property type="project" value="UniProtKB-KW"/>
</dbReference>
<feature type="transmembrane region" description="Helical" evidence="17">
    <location>
        <begin position="7"/>
        <end position="30"/>
    </location>
</feature>
<dbReference type="SUPFAM" id="SSF50370">
    <property type="entry name" value="Ricin B-like lectins"/>
    <property type="match status" value="1"/>
</dbReference>
<dbReference type="Gene3D" id="3.90.550.10">
    <property type="entry name" value="Spore Coat Polysaccharide Biosynthesis Protein SpsA, Chain A"/>
    <property type="match status" value="1"/>
</dbReference>
<dbReference type="InterPro" id="IPR045885">
    <property type="entry name" value="GalNAc-T"/>
</dbReference>
<evidence type="ECO:0000256" key="14">
    <source>
        <dbReference type="ARBA" id="ARBA00023157"/>
    </source>
</evidence>
<evidence type="ECO:0000313" key="20">
    <source>
        <dbReference type="Proteomes" id="UP000038040"/>
    </source>
</evidence>
<dbReference type="InterPro" id="IPR001173">
    <property type="entry name" value="Glyco_trans_2-like"/>
</dbReference>
<keyword evidence="11 17" id="KW-1133">Transmembrane helix</keyword>
<evidence type="ECO:0000256" key="7">
    <source>
        <dbReference type="ARBA" id="ARBA00022692"/>
    </source>
</evidence>
<dbReference type="GO" id="GO:0006493">
    <property type="term" value="P:protein O-linked glycosylation"/>
    <property type="evidence" value="ECO:0007669"/>
    <property type="project" value="TreeGrafter"/>
</dbReference>
<evidence type="ECO:0000256" key="13">
    <source>
        <dbReference type="ARBA" id="ARBA00023136"/>
    </source>
</evidence>
<keyword evidence="10" id="KW-0735">Signal-anchor</keyword>
<dbReference type="OrthoDB" id="330637at2759"/>
<evidence type="ECO:0000313" key="21">
    <source>
        <dbReference type="Proteomes" id="UP000274756"/>
    </source>
</evidence>
<keyword evidence="8" id="KW-0479">Metal-binding</keyword>
<evidence type="ECO:0000256" key="3">
    <source>
        <dbReference type="ARBA" id="ARBA00004922"/>
    </source>
</evidence>
<dbReference type="Proteomes" id="UP000274756">
    <property type="component" value="Unassembled WGS sequence"/>
</dbReference>
<evidence type="ECO:0000256" key="6">
    <source>
        <dbReference type="ARBA" id="ARBA00022679"/>
    </source>
</evidence>
<feature type="domain" description="Glycosyltransferase 2-like" evidence="18">
    <location>
        <begin position="122"/>
        <end position="304"/>
    </location>
</feature>
<dbReference type="FunFam" id="3.90.550.10:FF:000021">
    <property type="entry name" value="Polypeptide N-acetylgalactosaminyltransferase"/>
    <property type="match status" value="1"/>
</dbReference>
<evidence type="ECO:0000259" key="18">
    <source>
        <dbReference type="Pfam" id="PF00535"/>
    </source>
</evidence>
<keyword evidence="15" id="KW-0325">Glycoprotein</keyword>
<comment type="pathway">
    <text evidence="3 17">Protein modification; protein glycosylation.</text>
</comment>
<dbReference type="STRING" id="318479.A0A0N4UMX0"/>
<dbReference type="PANTHER" id="PTHR11675">
    <property type="entry name" value="N-ACETYLGALACTOSAMINYLTRANSFERASE"/>
    <property type="match status" value="1"/>
</dbReference>
<reference evidence="19 21" key="2">
    <citation type="submission" date="2018-11" db="EMBL/GenBank/DDBJ databases">
        <authorList>
            <consortium name="Pathogen Informatics"/>
        </authorList>
    </citation>
    <scope>NUCLEOTIDE SEQUENCE [LARGE SCALE GENOMIC DNA]</scope>
</reference>
<dbReference type="GO" id="GO:0030246">
    <property type="term" value="F:carbohydrate binding"/>
    <property type="evidence" value="ECO:0007669"/>
    <property type="project" value="UniProtKB-KW"/>
</dbReference>
<keyword evidence="14 17" id="KW-1015">Disulfide bond</keyword>
<dbReference type="CDD" id="cd02510">
    <property type="entry name" value="pp-GalNAc-T"/>
    <property type="match status" value="1"/>
</dbReference>
<keyword evidence="7 17" id="KW-0812">Transmembrane</keyword>
<comment type="subcellular location">
    <subcellularLocation>
        <location evidence="2 17">Golgi apparatus membrane</location>
        <topology evidence="2 17">Single-pass type II membrane protein</topology>
    </subcellularLocation>
</comment>
<dbReference type="SUPFAM" id="SSF53448">
    <property type="entry name" value="Nucleotide-diphospho-sugar transferases"/>
    <property type="match status" value="1"/>
</dbReference>
<dbReference type="EMBL" id="UYYG01000092">
    <property type="protein sequence ID" value="VDN52987.1"/>
    <property type="molecule type" value="Genomic_DNA"/>
</dbReference>
<keyword evidence="9 17" id="KW-0430">Lectin</keyword>
<dbReference type="EC" id="2.4.1.-" evidence="17"/>
<dbReference type="PANTHER" id="PTHR11675:SF101">
    <property type="entry name" value="POLYPEPTIDE N-ACETYLGALACTOSAMINYLTRANSFERASE 5"/>
    <property type="match status" value="1"/>
</dbReference>
<keyword evidence="21" id="KW-1185">Reference proteome</keyword>
<evidence type="ECO:0000256" key="4">
    <source>
        <dbReference type="ARBA" id="ARBA00005680"/>
    </source>
</evidence>
<evidence type="ECO:0000256" key="15">
    <source>
        <dbReference type="ARBA" id="ARBA00023180"/>
    </source>
</evidence>
<evidence type="ECO:0000256" key="12">
    <source>
        <dbReference type="ARBA" id="ARBA00023034"/>
    </source>
</evidence>
<keyword evidence="16 17" id="KW-0464">Manganese</keyword>
<dbReference type="Proteomes" id="UP000038040">
    <property type="component" value="Unplaced"/>
</dbReference>
<dbReference type="PROSITE" id="PS50231">
    <property type="entry name" value="RICIN_B_LECTIN"/>
    <property type="match status" value="1"/>
</dbReference>
<sequence>MRNRMEICRIIVLTSIVWMMIDVIMLFYFLDTSSVKFVSIFVFSKFRKNQTSFAKGGPGEMGSPVNIDPAFEKERAEKFLLNQFNLMASDMISVNRSLPDYRSSKCRESSYRYKNMQFPTVSVIIVFHNEAWSTLLRTLHSLINRSPIYLIKEIILVDDLSDRPYLKKPLGAYIYRLPVAVNLIHLPERSGLIRARLEGAKVAKGKVLVFLDAHVETTEGWLEPLLSRIQEDRKRIVAPIIDVISDDTFEYITASESTWGGFNWQLNFRWYQVPSREMERRNHDRASPIQTPTIAGGLFAVDRQFFYDIGSYDEGMVVWGGENLEISFRAWMCGGSLEIHPCSRVGHVFRKQTPYTFPGGTSYVIYHNAARTAEVWMDEYKYFFYNISPAARGVDFGDVTKRKILRENLQCNSFRWYLENIYPEAPIPKDFLSLGKIINPFTKKCMEIDHQKTLKANQCHNFGGMVPNLGFSKNEKFFQAKILRHRSSSKCLEIIAFEKIELADCDYNRDLQKWELEGLKL</sequence>
<comment type="cofactor">
    <cofactor evidence="1 17">
        <name>Mn(2+)</name>
        <dbReference type="ChEBI" id="CHEBI:29035"/>
    </cofactor>
</comment>
<evidence type="ECO:0000256" key="9">
    <source>
        <dbReference type="ARBA" id="ARBA00022734"/>
    </source>
</evidence>
<organism evidence="20 22">
    <name type="scientific">Dracunculus medinensis</name>
    <name type="common">Guinea worm</name>
    <dbReference type="NCBI Taxonomy" id="318479"/>
    <lineage>
        <taxon>Eukaryota</taxon>
        <taxon>Metazoa</taxon>
        <taxon>Ecdysozoa</taxon>
        <taxon>Nematoda</taxon>
        <taxon>Chromadorea</taxon>
        <taxon>Rhabditida</taxon>
        <taxon>Spirurina</taxon>
        <taxon>Dracunculoidea</taxon>
        <taxon>Dracunculidae</taxon>
        <taxon>Dracunculus</taxon>
    </lineage>
</organism>
<comment type="similarity">
    <text evidence="4 17">Belongs to the glycosyltransferase 2 family. GalNAc-T subfamily.</text>
</comment>
<keyword evidence="5 17" id="KW-0328">Glycosyltransferase</keyword>
<evidence type="ECO:0000256" key="8">
    <source>
        <dbReference type="ARBA" id="ARBA00022723"/>
    </source>
</evidence>
<dbReference type="GO" id="GO:0004653">
    <property type="term" value="F:polypeptide N-acetylgalactosaminyltransferase activity"/>
    <property type="evidence" value="ECO:0007669"/>
    <property type="project" value="UniProtKB-ARBA"/>
</dbReference>
<dbReference type="GO" id="GO:0000139">
    <property type="term" value="C:Golgi membrane"/>
    <property type="evidence" value="ECO:0007669"/>
    <property type="project" value="UniProtKB-SubCell"/>
</dbReference>
<evidence type="ECO:0000256" key="10">
    <source>
        <dbReference type="ARBA" id="ARBA00022968"/>
    </source>
</evidence>
<keyword evidence="12 17" id="KW-0333">Golgi apparatus</keyword>
<evidence type="ECO:0000256" key="17">
    <source>
        <dbReference type="RuleBase" id="RU361242"/>
    </source>
</evidence>
<evidence type="ECO:0000313" key="19">
    <source>
        <dbReference type="EMBL" id="VDN52987.1"/>
    </source>
</evidence>
<dbReference type="UniPathway" id="UPA00378"/>
<evidence type="ECO:0000256" key="1">
    <source>
        <dbReference type="ARBA" id="ARBA00001936"/>
    </source>
</evidence>
<keyword evidence="13 17" id="KW-0472">Membrane</keyword>
<protein>
    <recommendedName>
        <fullName evidence="17">Polypeptide N-acetylgalactosaminyltransferase</fullName>
        <ecNumber evidence="17">2.4.1.-</ecNumber>
    </recommendedName>
    <alternativeName>
        <fullName evidence="17">Protein-UDP acetylgalactosaminyltransferase</fullName>
    </alternativeName>
</protein>
<dbReference type="InterPro" id="IPR035992">
    <property type="entry name" value="Ricin_B-like_lectins"/>
</dbReference>
<evidence type="ECO:0000256" key="5">
    <source>
        <dbReference type="ARBA" id="ARBA00022676"/>
    </source>
</evidence>
<keyword evidence="6 17" id="KW-0808">Transferase</keyword>
<evidence type="ECO:0000256" key="11">
    <source>
        <dbReference type="ARBA" id="ARBA00022989"/>
    </source>
</evidence>
<proteinExistence type="inferred from homology"/>
<dbReference type="Pfam" id="PF00535">
    <property type="entry name" value="Glycos_transf_2"/>
    <property type="match status" value="1"/>
</dbReference>
<name>A0A0N4UMX0_DRAME</name>
<evidence type="ECO:0000256" key="2">
    <source>
        <dbReference type="ARBA" id="ARBA00004323"/>
    </source>
</evidence>
<evidence type="ECO:0000256" key="16">
    <source>
        <dbReference type="ARBA" id="ARBA00023211"/>
    </source>
</evidence>
<evidence type="ECO:0000313" key="22">
    <source>
        <dbReference type="WBParaSite" id="DME_0000922301-mRNA-1"/>
    </source>
</evidence>
<accession>A0A0N4UMX0</accession>
<reference evidence="22" key="1">
    <citation type="submission" date="2017-02" db="UniProtKB">
        <authorList>
            <consortium name="WormBaseParasite"/>
        </authorList>
    </citation>
    <scope>IDENTIFICATION</scope>
</reference>
<dbReference type="AlphaFoldDB" id="A0A0N4UMX0"/>
<gene>
    <name evidence="19" type="ORF">DME_LOCUS2960</name>
</gene>
<dbReference type="InterPro" id="IPR029044">
    <property type="entry name" value="Nucleotide-diphossugar_trans"/>
</dbReference>
<dbReference type="WBParaSite" id="DME_0000922301-mRNA-1">
    <property type="protein sequence ID" value="DME_0000922301-mRNA-1"/>
    <property type="gene ID" value="DME_0000922301"/>
</dbReference>